<feature type="transmembrane region" description="Helical" evidence="1">
    <location>
        <begin position="217"/>
        <end position="246"/>
    </location>
</feature>
<evidence type="ECO:0000256" key="1">
    <source>
        <dbReference type="SAM" id="Phobius"/>
    </source>
</evidence>
<keyword evidence="1" id="KW-1133">Transmembrane helix</keyword>
<gene>
    <name evidence="2" type="ORF">Cvel_136</name>
</gene>
<accession>A0A0G4IG20</accession>
<dbReference type="VEuPathDB" id="CryptoDB:Cvel_136"/>
<feature type="transmembrane region" description="Helical" evidence="1">
    <location>
        <begin position="175"/>
        <end position="197"/>
    </location>
</feature>
<feature type="transmembrane region" description="Helical" evidence="1">
    <location>
        <begin position="45"/>
        <end position="63"/>
    </location>
</feature>
<keyword evidence="1" id="KW-0812">Transmembrane</keyword>
<keyword evidence="1" id="KW-0472">Membrane</keyword>
<proteinExistence type="predicted"/>
<dbReference type="AlphaFoldDB" id="A0A0G4IG20"/>
<feature type="transmembrane region" description="Helical" evidence="1">
    <location>
        <begin position="143"/>
        <end position="163"/>
    </location>
</feature>
<sequence>MWRATAASPTSPQLRGCGVCLLKFALEFGQKKRFSIRGLLCRSKVTRGLALAVPLAITLILHFQTKRYPVYAMTAFMDRLCDVWRMGPLFNAFNPYVTLDYDAALKLGIASLSFPASAVTIFLEQKTFLLDVASILLSMEFTIGPEIKVAMVLMTSLVLRIVGRADLQGNLHQPLLRLPGLLLAVPILPFVAMWNVLRGWDDDESLSVRERDIRLPLIVTLFLFCYPVFWFLLLSLLWIASLWIALETIEQSFEEARRAIEKMLSRPAVENFIQSSKVLNYDENLT</sequence>
<dbReference type="EMBL" id="CDMZ01005953">
    <property type="protein sequence ID" value="CEM56224.1"/>
    <property type="molecule type" value="Genomic_DNA"/>
</dbReference>
<evidence type="ECO:0000313" key="2">
    <source>
        <dbReference type="EMBL" id="CEM56224.1"/>
    </source>
</evidence>
<protein>
    <submittedName>
        <fullName evidence="2">Uncharacterized protein</fullName>
    </submittedName>
</protein>
<reference evidence="2" key="1">
    <citation type="submission" date="2014-11" db="EMBL/GenBank/DDBJ databases">
        <authorList>
            <person name="Otto D Thomas"/>
            <person name="Naeem Raeece"/>
        </authorList>
    </citation>
    <scope>NUCLEOTIDE SEQUENCE</scope>
</reference>
<organism evidence="2">
    <name type="scientific">Chromera velia CCMP2878</name>
    <dbReference type="NCBI Taxonomy" id="1169474"/>
    <lineage>
        <taxon>Eukaryota</taxon>
        <taxon>Sar</taxon>
        <taxon>Alveolata</taxon>
        <taxon>Colpodellida</taxon>
        <taxon>Chromeraceae</taxon>
        <taxon>Chromera</taxon>
    </lineage>
</organism>
<name>A0A0G4IG20_9ALVE</name>